<sequence>MVSTATMKRCLLYCCLYPEDYCIPKKRLVEYWFCEGLLNEFDRISKAQMQGDNIICSLLNACLLENGGEMRGEDWVKTYDVIRDMALWITREFETTENNFFVKAGPQLFEEPNVKTWKSVKRMSVMKNKIEVLKETPKCPNLRTLFLRENELQVISNGFFQFIPHLTVLDLSVNLRLRALPEGISQLVSLECLDLSYTATEELPIELKSLTRLKMLDLSYMNSLRKIPQHLISSFSKLFRCCTQALQLRDFSESEVFNVLCLENLEHLETLCFNNCENMEMKMEKLHAWVSSSFNYASCFHTLNKV</sequence>
<evidence type="ECO:0000313" key="6">
    <source>
        <dbReference type="Proteomes" id="UP000593575"/>
    </source>
</evidence>
<comment type="caution">
    <text evidence="5">The sequence shown here is derived from an EMBL/GenBank/DDBJ whole genome shotgun (WGS) entry which is preliminary data.</text>
</comment>
<organism evidence="5 6">
    <name type="scientific">Gossypium armourianum</name>
    <dbReference type="NCBI Taxonomy" id="34283"/>
    <lineage>
        <taxon>Eukaryota</taxon>
        <taxon>Viridiplantae</taxon>
        <taxon>Streptophyta</taxon>
        <taxon>Embryophyta</taxon>
        <taxon>Tracheophyta</taxon>
        <taxon>Spermatophyta</taxon>
        <taxon>Magnoliopsida</taxon>
        <taxon>eudicotyledons</taxon>
        <taxon>Gunneridae</taxon>
        <taxon>Pentapetalae</taxon>
        <taxon>rosids</taxon>
        <taxon>malvids</taxon>
        <taxon>Malvales</taxon>
        <taxon>Malvaceae</taxon>
        <taxon>Malvoideae</taxon>
        <taxon>Gossypium</taxon>
    </lineage>
</organism>
<dbReference type="GO" id="GO:0098542">
    <property type="term" value="P:defense response to other organism"/>
    <property type="evidence" value="ECO:0007669"/>
    <property type="project" value="TreeGrafter"/>
</dbReference>
<evidence type="ECO:0000256" key="3">
    <source>
        <dbReference type="ARBA" id="ARBA00022821"/>
    </source>
</evidence>
<dbReference type="PANTHER" id="PTHR23155:SF1192">
    <property type="entry name" value="DISEASE RESISTANCE PROTEIN RFL1-RELATED"/>
    <property type="match status" value="1"/>
</dbReference>
<dbReference type="AlphaFoldDB" id="A0A7J9KDV7"/>
<dbReference type="PANTHER" id="PTHR23155">
    <property type="entry name" value="DISEASE RESISTANCE PROTEIN RP"/>
    <property type="match status" value="1"/>
</dbReference>
<dbReference type="EMBL" id="JABFAE010191840">
    <property type="protein sequence ID" value="MBA0844657.1"/>
    <property type="molecule type" value="Genomic_DNA"/>
</dbReference>
<protein>
    <recommendedName>
        <fullName evidence="4">Disease resistance protein winged helix domain-containing protein</fullName>
    </recommendedName>
</protein>
<dbReference type="Gene3D" id="1.10.10.10">
    <property type="entry name" value="Winged helix-like DNA-binding domain superfamily/Winged helix DNA-binding domain"/>
    <property type="match status" value="1"/>
</dbReference>
<evidence type="ECO:0000256" key="1">
    <source>
        <dbReference type="ARBA" id="ARBA00022614"/>
    </source>
</evidence>
<dbReference type="InterPro" id="IPR058922">
    <property type="entry name" value="WHD_DRP"/>
</dbReference>
<keyword evidence="3" id="KW-0611">Plant defense</keyword>
<keyword evidence="2" id="KW-0677">Repeat</keyword>
<dbReference type="Gene3D" id="3.80.10.10">
    <property type="entry name" value="Ribonuclease Inhibitor"/>
    <property type="match status" value="1"/>
</dbReference>
<dbReference type="Proteomes" id="UP000593575">
    <property type="component" value="Unassembled WGS sequence"/>
</dbReference>
<dbReference type="InterPro" id="IPR003591">
    <property type="entry name" value="Leu-rich_rpt_typical-subtyp"/>
</dbReference>
<reference evidence="5 6" key="1">
    <citation type="journal article" date="2019" name="Genome Biol. Evol.">
        <title>Insights into the evolution of the New World diploid cottons (Gossypium, subgenus Houzingenia) based on genome sequencing.</title>
        <authorList>
            <person name="Grover C.E."/>
            <person name="Arick M.A. 2nd"/>
            <person name="Thrash A."/>
            <person name="Conover J.L."/>
            <person name="Sanders W.S."/>
            <person name="Peterson D.G."/>
            <person name="Frelichowski J.E."/>
            <person name="Scheffler J.A."/>
            <person name="Scheffler B.E."/>
            <person name="Wendel J.F."/>
        </authorList>
    </citation>
    <scope>NUCLEOTIDE SEQUENCE [LARGE SCALE GENOMIC DNA]</scope>
    <source>
        <strain evidence="5">6</strain>
        <tissue evidence="5">Leaf</tissue>
    </source>
</reference>
<dbReference type="SMART" id="SM00369">
    <property type="entry name" value="LRR_TYP"/>
    <property type="match status" value="3"/>
</dbReference>
<evidence type="ECO:0000259" key="4">
    <source>
        <dbReference type="Pfam" id="PF23559"/>
    </source>
</evidence>
<keyword evidence="1" id="KW-0433">Leucine-rich repeat</keyword>
<evidence type="ECO:0000256" key="2">
    <source>
        <dbReference type="ARBA" id="ARBA00022737"/>
    </source>
</evidence>
<dbReference type="InterPro" id="IPR036388">
    <property type="entry name" value="WH-like_DNA-bd_sf"/>
</dbReference>
<name>A0A7J9KDV7_9ROSI</name>
<dbReference type="InterPro" id="IPR032675">
    <property type="entry name" value="LRR_dom_sf"/>
</dbReference>
<dbReference type="FunFam" id="1.10.10.10:FF:000322">
    <property type="entry name" value="Probable disease resistance protein At1g63360"/>
    <property type="match status" value="1"/>
</dbReference>
<accession>A0A7J9KDV7</accession>
<proteinExistence type="predicted"/>
<dbReference type="Pfam" id="PF23559">
    <property type="entry name" value="WHD_DRP"/>
    <property type="match status" value="1"/>
</dbReference>
<dbReference type="SUPFAM" id="SSF52058">
    <property type="entry name" value="L domain-like"/>
    <property type="match status" value="1"/>
</dbReference>
<keyword evidence="6" id="KW-1185">Reference proteome</keyword>
<dbReference type="InterPro" id="IPR044974">
    <property type="entry name" value="Disease_R_plants"/>
</dbReference>
<dbReference type="InterPro" id="IPR001611">
    <property type="entry name" value="Leu-rich_rpt"/>
</dbReference>
<dbReference type="Pfam" id="PF13855">
    <property type="entry name" value="LRR_8"/>
    <property type="match status" value="1"/>
</dbReference>
<feature type="domain" description="Disease resistance protein winged helix" evidence="4">
    <location>
        <begin position="16"/>
        <end position="86"/>
    </location>
</feature>
<gene>
    <name evidence="5" type="ORF">Goarm_023154</name>
</gene>
<evidence type="ECO:0000313" key="5">
    <source>
        <dbReference type="EMBL" id="MBA0844657.1"/>
    </source>
</evidence>